<keyword evidence="9" id="KW-1185">Reference proteome</keyword>
<proteinExistence type="predicted"/>
<dbReference type="InterPro" id="IPR036236">
    <property type="entry name" value="Znf_C2H2_sf"/>
</dbReference>
<name>A0A8S0S5H2_OLEEU</name>
<evidence type="ECO:0000259" key="7">
    <source>
        <dbReference type="PROSITE" id="PS00028"/>
    </source>
</evidence>
<keyword evidence="5" id="KW-0805">Transcription regulation</keyword>
<dbReference type="PANTHER" id="PTHR45988:SF1">
    <property type="entry name" value="ZINC FINGER PROTEIN AZF2"/>
    <property type="match status" value="1"/>
</dbReference>
<protein>
    <submittedName>
        <fullName evidence="8">Zinc finger ZAT10-like</fullName>
    </submittedName>
</protein>
<evidence type="ECO:0000313" key="9">
    <source>
        <dbReference type="Proteomes" id="UP000594638"/>
    </source>
</evidence>
<organism evidence="8 9">
    <name type="scientific">Olea europaea subsp. europaea</name>
    <dbReference type="NCBI Taxonomy" id="158383"/>
    <lineage>
        <taxon>Eukaryota</taxon>
        <taxon>Viridiplantae</taxon>
        <taxon>Streptophyta</taxon>
        <taxon>Embryophyta</taxon>
        <taxon>Tracheophyta</taxon>
        <taxon>Spermatophyta</taxon>
        <taxon>Magnoliopsida</taxon>
        <taxon>eudicotyledons</taxon>
        <taxon>Gunneridae</taxon>
        <taxon>Pentapetalae</taxon>
        <taxon>asterids</taxon>
        <taxon>lamiids</taxon>
        <taxon>Lamiales</taxon>
        <taxon>Oleaceae</taxon>
        <taxon>Oleeae</taxon>
        <taxon>Olea</taxon>
    </lineage>
</organism>
<dbReference type="GO" id="GO:0005634">
    <property type="term" value="C:nucleus"/>
    <property type="evidence" value="ECO:0007669"/>
    <property type="project" value="TreeGrafter"/>
</dbReference>
<comment type="caution">
    <text evidence="8">The sequence shown here is derived from an EMBL/GenBank/DDBJ whole genome shotgun (WGS) entry which is preliminary data.</text>
</comment>
<evidence type="ECO:0000256" key="6">
    <source>
        <dbReference type="ARBA" id="ARBA00023163"/>
    </source>
</evidence>
<dbReference type="InterPro" id="IPR013087">
    <property type="entry name" value="Znf_C2H2_type"/>
</dbReference>
<feature type="non-terminal residue" evidence="8">
    <location>
        <position position="1"/>
    </location>
</feature>
<dbReference type="EMBL" id="CACTIH010003883">
    <property type="protein sequence ID" value="CAA2986712.1"/>
    <property type="molecule type" value="Genomic_DNA"/>
</dbReference>
<evidence type="ECO:0000256" key="4">
    <source>
        <dbReference type="ARBA" id="ARBA00022833"/>
    </source>
</evidence>
<dbReference type="InterPro" id="IPR044653">
    <property type="entry name" value="AZF1/2/3-like"/>
</dbReference>
<dbReference type="OrthoDB" id="1413869at2759"/>
<evidence type="ECO:0000256" key="3">
    <source>
        <dbReference type="ARBA" id="ARBA00022771"/>
    </source>
</evidence>
<dbReference type="Proteomes" id="UP000594638">
    <property type="component" value="Unassembled WGS sequence"/>
</dbReference>
<dbReference type="Gramene" id="OE9A109695T1">
    <property type="protein sequence ID" value="OE9A109695C1"/>
    <property type="gene ID" value="OE9A109695"/>
</dbReference>
<evidence type="ECO:0000256" key="1">
    <source>
        <dbReference type="ARBA" id="ARBA00022723"/>
    </source>
</evidence>
<evidence type="ECO:0000313" key="8">
    <source>
        <dbReference type="EMBL" id="CAA2986712.1"/>
    </source>
</evidence>
<gene>
    <name evidence="8" type="ORF">OLEA9_A109695</name>
</gene>
<dbReference type="PROSITE" id="PS00028">
    <property type="entry name" value="ZINC_FINGER_C2H2_1"/>
    <property type="match status" value="1"/>
</dbReference>
<dbReference type="PANTHER" id="PTHR45988">
    <property type="entry name" value="C2H2 TYPE ZINC FINGER TRANSCRIPTION FACTOR FAMILY-RELATED"/>
    <property type="match status" value="1"/>
</dbReference>
<keyword evidence="2" id="KW-0677">Repeat</keyword>
<evidence type="ECO:0000256" key="2">
    <source>
        <dbReference type="ARBA" id="ARBA00022737"/>
    </source>
</evidence>
<keyword evidence="3" id="KW-0863">Zinc-finger</keyword>
<feature type="domain" description="C2H2-type" evidence="7">
    <location>
        <begin position="38"/>
        <end position="58"/>
    </location>
</feature>
<keyword evidence="6" id="KW-0804">Transcription</keyword>
<keyword evidence="1" id="KW-0479">Metal-binding</keyword>
<dbReference type="AlphaFoldDB" id="A0A8S0S5H2"/>
<sequence length="140" mass="15583">WTQNQTLQVFPSTTAVNNPSTSNSTASNISVLGRPHECFTCHKIFLTGQASGGHMRLHYKGVIDGGKKSNGGASGQSHCSNIVRDFDLNMPAFDCPEDSHEALDDQLLECDEDFDDHLRVTRMLMKFLMIRRLDATRILT</sequence>
<reference evidence="8 9" key="1">
    <citation type="submission" date="2019-12" db="EMBL/GenBank/DDBJ databases">
        <authorList>
            <person name="Alioto T."/>
            <person name="Alioto T."/>
            <person name="Gomez Garrido J."/>
        </authorList>
    </citation>
    <scope>NUCLEOTIDE SEQUENCE [LARGE SCALE GENOMIC DNA]</scope>
</reference>
<dbReference type="GO" id="GO:0000976">
    <property type="term" value="F:transcription cis-regulatory region binding"/>
    <property type="evidence" value="ECO:0007669"/>
    <property type="project" value="TreeGrafter"/>
</dbReference>
<dbReference type="GO" id="GO:0008270">
    <property type="term" value="F:zinc ion binding"/>
    <property type="evidence" value="ECO:0007669"/>
    <property type="project" value="UniProtKB-KW"/>
</dbReference>
<accession>A0A8S0S5H2</accession>
<keyword evidence="4" id="KW-0862">Zinc</keyword>
<evidence type="ECO:0000256" key="5">
    <source>
        <dbReference type="ARBA" id="ARBA00023015"/>
    </source>
</evidence>
<dbReference type="GO" id="GO:0003700">
    <property type="term" value="F:DNA-binding transcription factor activity"/>
    <property type="evidence" value="ECO:0007669"/>
    <property type="project" value="InterPro"/>
</dbReference>
<dbReference type="SUPFAM" id="SSF57667">
    <property type="entry name" value="beta-beta-alpha zinc fingers"/>
    <property type="match status" value="1"/>
</dbReference>